<dbReference type="EMBL" id="JXXR01000026">
    <property type="protein sequence ID" value="KJY67650.1"/>
    <property type="molecule type" value="Genomic_DNA"/>
</dbReference>
<feature type="transmembrane region" description="Helical" evidence="17">
    <location>
        <begin position="237"/>
        <end position="257"/>
    </location>
</feature>
<keyword evidence="7 16" id="KW-1003">Cell membrane</keyword>
<evidence type="ECO:0000256" key="12">
    <source>
        <dbReference type="ARBA" id="ARBA00022989"/>
    </source>
</evidence>
<feature type="transmembrane region" description="Helical" evidence="17">
    <location>
        <begin position="33"/>
        <end position="51"/>
    </location>
</feature>
<accession>A0A2A2MYU9</accession>
<evidence type="ECO:0000256" key="17">
    <source>
        <dbReference type="SAM" id="Phobius"/>
    </source>
</evidence>
<dbReference type="GO" id="GO:0008750">
    <property type="term" value="F:proton-translocating NAD(P)+ transhydrogenase activity"/>
    <property type="evidence" value="ECO:0007669"/>
    <property type="project" value="UniProtKB-EC"/>
</dbReference>
<dbReference type="GO" id="GO:0005886">
    <property type="term" value="C:plasma membrane"/>
    <property type="evidence" value="ECO:0007669"/>
    <property type="project" value="UniProtKB-SubCell"/>
</dbReference>
<keyword evidence="13 16" id="KW-0520">NAD</keyword>
<reference evidence="20" key="2">
    <citation type="journal article" date="2015" name="BMC Genomics">
        <title>Genome mining reveals unlocked bioactive potential of marine Gram-negative bacteria.</title>
        <authorList>
            <person name="Machado H."/>
            <person name="Sonnenschein E.C."/>
            <person name="Melchiorsen J."/>
            <person name="Gram L."/>
        </authorList>
    </citation>
    <scope>NUCLEOTIDE SEQUENCE</scope>
    <source>
        <strain evidence="20">S2052</strain>
    </source>
</reference>
<dbReference type="GO" id="GO:0050661">
    <property type="term" value="F:NADP binding"/>
    <property type="evidence" value="ECO:0007669"/>
    <property type="project" value="InterPro"/>
</dbReference>
<dbReference type="GO" id="GO:0016491">
    <property type="term" value="F:oxidoreductase activity"/>
    <property type="evidence" value="ECO:0007669"/>
    <property type="project" value="UniProtKB-KW"/>
</dbReference>
<dbReference type="InterPro" id="IPR012136">
    <property type="entry name" value="NADH_DH_b"/>
</dbReference>
<keyword evidence="22" id="KW-1185">Reference proteome</keyword>
<feature type="transmembrane region" description="Helical" evidence="17">
    <location>
        <begin position="163"/>
        <end position="179"/>
    </location>
</feature>
<dbReference type="RefSeq" id="WP_038164611.1">
    <property type="nucleotide sequence ID" value="NZ_CM004383.1"/>
</dbReference>
<name>A0A2A2MYU9_9VIBR</name>
<feature type="transmembrane region" description="Helical" evidence="17">
    <location>
        <begin position="211"/>
        <end position="231"/>
    </location>
</feature>
<evidence type="ECO:0000256" key="13">
    <source>
        <dbReference type="ARBA" id="ARBA00023027"/>
    </source>
</evidence>
<evidence type="ECO:0000313" key="22">
    <source>
        <dbReference type="Proteomes" id="UP000030081"/>
    </source>
</evidence>
<keyword evidence="12 17" id="KW-1133">Transmembrane helix</keyword>
<dbReference type="PIRSF" id="PIRSF000204">
    <property type="entry name" value="PNTB"/>
    <property type="match status" value="1"/>
</dbReference>
<keyword evidence="11 16" id="KW-1278">Translocase</keyword>
<evidence type="ECO:0000256" key="15">
    <source>
        <dbReference type="ARBA" id="ARBA00048202"/>
    </source>
</evidence>
<dbReference type="PANTHER" id="PTHR44758">
    <property type="entry name" value="NAD(P) TRANSHYDROGENASE SUBUNIT BETA"/>
    <property type="match status" value="1"/>
</dbReference>
<dbReference type="InterPro" id="IPR034300">
    <property type="entry name" value="PNTB-like"/>
</dbReference>
<evidence type="ECO:0000256" key="2">
    <source>
        <dbReference type="ARBA" id="ARBA00004429"/>
    </source>
</evidence>
<feature type="transmembrane region" description="Helical" evidence="17">
    <location>
        <begin position="57"/>
        <end position="75"/>
    </location>
</feature>
<comment type="subcellular location">
    <subcellularLocation>
        <location evidence="2">Cell inner membrane</location>
        <topology evidence="2">Multi-pass membrane protein</topology>
    </subcellularLocation>
</comment>
<keyword evidence="20" id="KW-0560">Oxidoreductase</keyword>
<sequence>MSAGLVQAAYIVAALFFILSLAGLSKQESAKSGNYYGIAGMTIALIATIFGPESQGFVWIVIAMAIGGTIGIHYAKKVEMTEMPELVAILHSFVGMAAVLVGYNSYLDAPEAATHAEHVIHLVEVFLGVFIGAVTFTGSVVAFGKLRGIVSSSPLNLPHKHKLNLAAVVVSTLLMLHFVNADGSMFALIVMTLIAFAFGYHLVASIGGADMPVVVSMLNSYSGWAAAAAGFMLANDLLIVTGALVGSSGAILSYIMCKAMNRSFISVIAGGFGQEISISSDVDHGEHRESTADEVADMLKNSKSVIITPGYGMAVAQAQYPVHEITEKLRAKGVEVRFGIHPVAGRLPGHMNVLLAEAKVPYDIVLEMDEINEDFEETDTVLVIGANDTVNPAAQEDPNSPIAGMPVLEVWNAKNVVVFKRSMNTGYAGVQNPLFFKDNTQMLFGDAKESVDAISKAL</sequence>
<feature type="transmembrane region" description="Helical" evidence="17">
    <location>
        <begin position="87"/>
        <end position="107"/>
    </location>
</feature>
<evidence type="ECO:0000256" key="6">
    <source>
        <dbReference type="ARBA" id="ARBA00014581"/>
    </source>
</evidence>
<keyword evidence="8 16" id="KW-0997">Cell inner membrane</keyword>
<protein>
    <recommendedName>
        <fullName evidence="6 16">NAD(P) transhydrogenase subunit beta</fullName>
        <ecNumber evidence="5 16">7.1.1.1</ecNumber>
    </recommendedName>
    <alternativeName>
        <fullName evidence="16">Nicotinamide nucleotide transhydrogenase subunit beta</fullName>
    </alternativeName>
</protein>
<feature type="domain" description="NADP transhydrogenase beta-like" evidence="18">
    <location>
        <begin position="7"/>
        <end position="456"/>
    </location>
</feature>
<dbReference type="Proteomes" id="UP000030081">
    <property type="component" value="Chromosome 2"/>
</dbReference>
<keyword evidence="14 16" id="KW-0472">Membrane</keyword>
<dbReference type="FunFam" id="3.40.50.1220:FF:000002">
    <property type="entry name" value="NAD(P) transhydrogenase subunit beta"/>
    <property type="match status" value="1"/>
</dbReference>
<dbReference type="STRING" id="190893.BA953_16675"/>
<evidence type="ECO:0000256" key="5">
    <source>
        <dbReference type="ARBA" id="ARBA00012943"/>
    </source>
</evidence>
<dbReference type="EMBL" id="CP009618">
    <property type="protein sequence ID" value="AIW21400.1"/>
    <property type="molecule type" value="Genomic_DNA"/>
</dbReference>
<dbReference type="Proteomes" id="UP000576645">
    <property type="component" value="Unassembled WGS sequence"/>
</dbReference>
<comment type="similarity">
    <text evidence="3 16">Belongs to the PNT beta subunit family.</text>
</comment>
<dbReference type="EMBL" id="VTXP01000020">
    <property type="protein sequence ID" value="NOJ25754.1"/>
    <property type="molecule type" value="Genomic_DNA"/>
</dbReference>
<evidence type="ECO:0000256" key="16">
    <source>
        <dbReference type="PIRNR" id="PIRNR000204"/>
    </source>
</evidence>
<reference evidence="21 23" key="3">
    <citation type="submission" date="2019-09" db="EMBL/GenBank/DDBJ databases">
        <title>Draft genome sequencing and comparative genomics of hatchery-associated Vibrios.</title>
        <authorList>
            <person name="Kehlet-Delgado H."/>
            <person name="Mueller R.S."/>
        </authorList>
    </citation>
    <scope>NUCLEOTIDE SEQUENCE [LARGE SCALE GENOMIC DNA]</scope>
    <source>
        <strain evidence="21 23">09-121-3</strain>
    </source>
</reference>
<evidence type="ECO:0000256" key="11">
    <source>
        <dbReference type="ARBA" id="ARBA00022967"/>
    </source>
</evidence>
<organism evidence="20">
    <name type="scientific">Vibrio coralliilyticus</name>
    <dbReference type="NCBI Taxonomy" id="190893"/>
    <lineage>
        <taxon>Bacteria</taxon>
        <taxon>Pseudomonadati</taxon>
        <taxon>Pseudomonadota</taxon>
        <taxon>Gammaproteobacteria</taxon>
        <taxon>Vibrionales</taxon>
        <taxon>Vibrionaceae</taxon>
        <taxon>Vibrio</taxon>
    </lineage>
</organism>
<dbReference type="KEGG" id="vcy:IX92_20560"/>
<dbReference type="SUPFAM" id="SSF52467">
    <property type="entry name" value="DHS-like NAD/FAD-binding domain"/>
    <property type="match status" value="1"/>
</dbReference>
<comment type="function">
    <text evidence="1 16">The transhydrogenation between NADH and NADP is coupled to respiration and ATP hydrolysis and functions as a proton pump across the membrane.</text>
</comment>
<evidence type="ECO:0000259" key="18">
    <source>
        <dbReference type="Pfam" id="PF02233"/>
    </source>
</evidence>
<keyword evidence="10 16" id="KW-0521">NADP</keyword>
<evidence type="ECO:0000256" key="8">
    <source>
        <dbReference type="ARBA" id="ARBA00022519"/>
    </source>
</evidence>
<dbReference type="EC" id="7.1.1.1" evidence="5 16"/>
<evidence type="ECO:0000256" key="7">
    <source>
        <dbReference type="ARBA" id="ARBA00022475"/>
    </source>
</evidence>
<proteinExistence type="inferred from homology"/>
<comment type="catalytic activity">
    <reaction evidence="15 16">
        <text>NAD(+) + NADPH + H(+)(in) = NADH + NADP(+) + H(+)(out)</text>
        <dbReference type="Rhea" id="RHEA:47992"/>
        <dbReference type="ChEBI" id="CHEBI:15378"/>
        <dbReference type="ChEBI" id="CHEBI:57540"/>
        <dbReference type="ChEBI" id="CHEBI:57783"/>
        <dbReference type="ChEBI" id="CHEBI:57945"/>
        <dbReference type="ChEBI" id="CHEBI:58349"/>
        <dbReference type="EC" id="7.1.1.1"/>
    </reaction>
</comment>
<evidence type="ECO:0000256" key="4">
    <source>
        <dbReference type="ARBA" id="ARBA00011870"/>
    </source>
</evidence>
<dbReference type="AlphaFoldDB" id="A0A2A2MYU9"/>
<dbReference type="PANTHER" id="PTHR44758:SF1">
    <property type="entry name" value="NAD(P) TRANSHYDROGENASE SUBUNIT BETA"/>
    <property type="match status" value="1"/>
</dbReference>
<evidence type="ECO:0000313" key="19">
    <source>
        <dbReference type="EMBL" id="AIW21400.1"/>
    </source>
</evidence>
<dbReference type="Pfam" id="PF02233">
    <property type="entry name" value="PNTB"/>
    <property type="match status" value="1"/>
</dbReference>
<comment type="subunit">
    <text evidence="4">Heterodimer of an alpha and a beta chain.</text>
</comment>
<feature type="transmembrane region" description="Helical" evidence="17">
    <location>
        <begin position="185"/>
        <end position="204"/>
    </location>
</feature>
<evidence type="ECO:0000313" key="21">
    <source>
        <dbReference type="EMBL" id="NOJ25754.1"/>
    </source>
</evidence>
<keyword evidence="9 17" id="KW-0812">Transmembrane</keyword>
<evidence type="ECO:0000256" key="10">
    <source>
        <dbReference type="ARBA" id="ARBA00022857"/>
    </source>
</evidence>
<evidence type="ECO:0000256" key="14">
    <source>
        <dbReference type="ARBA" id="ARBA00023136"/>
    </source>
</evidence>
<feature type="transmembrane region" description="Helical" evidence="17">
    <location>
        <begin position="6"/>
        <end position="24"/>
    </location>
</feature>
<evidence type="ECO:0000313" key="20">
    <source>
        <dbReference type="EMBL" id="KJY67650.1"/>
    </source>
</evidence>
<dbReference type="Gene3D" id="3.40.50.1220">
    <property type="entry name" value="TPP-binding domain"/>
    <property type="match status" value="1"/>
</dbReference>
<evidence type="ECO:0000256" key="9">
    <source>
        <dbReference type="ARBA" id="ARBA00022692"/>
    </source>
</evidence>
<evidence type="ECO:0000313" key="23">
    <source>
        <dbReference type="Proteomes" id="UP000576645"/>
    </source>
</evidence>
<reference evidence="19 22" key="1">
    <citation type="submission" date="2014-10" db="EMBL/GenBank/DDBJ databases">
        <title>The Complete Genome Sequence for the Shellfish Pathogen Vibrio coralliilyticus RE98 Isolated from a Shellfish Hatchery.</title>
        <authorList>
            <person name="Richards G.P."/>
            <person name="Bono J.L."/>
            <person name="Watson M.A."/>
            <person name="Needleman D.S."/>
        </authorList>
    </citation>
    <scope>NUCLEOTIDE SEQUENCE [LARGE SCALE GENOMIC DNA]</scope>
    <source>
        <strain evidence="19 22">RE98</strain>
    </source>
</reference>
<feature type="transmembrane region" description="Helical" evidence="17">
    <location>
        <begin position="119"/>
        <end position="143"/>
    </location>
</feature>
<dbReference type="NCBIfam" id="NF006974">
    <property type="entry name" value="PRK09444.1"/>
    <property type="match status" value="1"/>
</dbReference>
<gene>
    <name evidence="20" type="primary">pntB</name>
    <name evidence="21" type="ORF">F0238_23825</name>
    <name evidence="19" type="ORF">IX92_20560</name>
    <name evidence="20" type="ORF">TW71_21875</name>
</gene>
<dbReference type="InterPro" id="IPR029035">
    <property type="entry name" value="DHS-like_NAD/FAD-binding_dom"/>
</dbReference>
<evidence type="ECO:0000256" key="1">
    <source>
        <dbReference type="ARBA" id="ARBA00003943"/>
    </source>
</evidence>
<evidence type="ECO:0000256" key="3">
    <source>
        <dbReference type="ARBA" id="ARBA00007919"/>
    </source>
</evidence>